<keyword evidence="1" id="KW-0472">Membrane</keyword>
<proteinExistence type="predicted"/>
<evidence type="ECO:0008006" key="4">
    <source>
        <dbReference type="Google" id="ProtNLM"/>
    </source>
</evidence>
<keyword evidence="1" id="KW-0812">Transmembrane</keyword>
<evidence type="ECO:0000313" key="2">
    <source>
        <dbReference type="EMBL" id="GAA4132949.1"/>
    </source>
</evidence>
<sequence>MDFVRAWVTAMAVFVLASLVTTIAAIRSDVAEDLDDTTVERIVWNAVPMLLTFAAMTVLSGAVRPRSRRFDPRRHAVATLAVPTALMPLALVYGLLTGPAVSAWSGFAGAFAGTAGGWGLLHAARRLLRAVRRLRAAG</sequence>
<dbReference type="RefSeq" id="WP_345018429.1">
    <property type="nucleotide sequence ID" value="NZ_BAABDO010000012.1"/>
</dbReference>
<feature type="transmembrane region" description="Helical" evidence="1">
    <location>
        <begin position="75"/>
        <end position="96"/>
    </location>
</feature>
<organism evidence="2 3">
    <name type="scientific">Actinomadura keratinilytica</name>
    <dbReference type="NCBI Taxonomy" id="547461"/>
    <lineage>
        <taxon>Bacteria</taxon>
        <taxon>Bacillati</taxon>
        <taxon>Actinomycetota</taxon>
        <taxon>Actinomycetes</taxon>
        <taxon>Streptosporangiales</taxon>
        <taxon>Thermomonosporaceae</taxon>
        <taxon>Actinomadura</taxon>
    </lineage>
</organism>
<gene>
    <name evidence="2" type="ORF">GCM10022416_13250</name>
</gene>
<protein>
    <recommendedName>
        <fullName evidence="4">Integral membrane protein</fullName>
    </recommendedName>
</protein>
<evidence type="ECO:0000256" key="1">
    <source>
        <dbReference type="SAM" id="Phobius"/>
    </source>
</evidence>
<name>A0ABP7YB62_9ACTN</name>
<dbReference type="EMBL" id="BAABDO010000012">
    <property type="protein sequence ID" value="GAA4132949.1"/>
    <property type="molecule type" value="Genomic_DNA"/>
</dbReference>
<feature type="transmembrane region" description="Helical" evidence="1">
    <location>
        <begin position="102"/>
        <end position="124"/>
    </location>
</feature>
<evidence type="ECO:0000313" key="3">
    <source>
        <dbReference type="Proteomes" id="UP001500266"/>
    </source>
</evidence>
<feature type="transmembrane region" description="Helical" evidence="1">
    <location>
        <begin position="7"/>
        <end position="26"/>
    </location>
</feature>
<keyword evidence="3" id="KW-1185">Reference proteome</keyword>
<accession>A0ABP7YB62</accession>
<keyword evidence="1" id="KW-1133">Transmembrane helix</keyword>
<dbReference type="Proteomes" id="UP001500266">
    <property type="component" value="Unassembled WGS sequence"/>
</dbReference>
<comment type="caution">
    <text evidence="2">The sequence shown here is derived from an EMBL/GenBank/DDBJ whole genome shotgun (WGS) entry which is preliminary data.</text>
</comment>
<reference evidence="3" key="1">
    <citation type="journal article" date="2019" name="Int. J. Syst. Evol. Microbiol.">
        <title>The Global Catalogue of Microorganisms (GCM) 10K type strain sequencing project: providing services to taxonomists for standard genome sequencing and annotation.</title>
        <authorList>
            <consortium name="The Broad Institute Genomics Platform"/>
            <consortium name="The Broad Institute Genome Sequencing Center for Infectious Disease"/>
            <person name="Wu L."/>
            <person name="Ma J."/>
        </authorList>
    </citation>
    <scope>NUCLEOTIDE SEQUENCE [LARGE SCALE GENOMIC DNA]</scope>
    <source>
        <strain evidence="3">JCM 17316</strain>
    </source>
</reference>
<feature type="transmembrane region" description="Helical" evidence="1">
    <location>
        <begin position="42"/>
        <end position="63"/>
    </location>
</feature>